<accession>A0A239J6H9</accession>
<dbReference type="EMBL" id="FZPA01000009">
    <property type="protein sequence ID" value="SNT01078.1"/>
    <property type="molecule type" value="Genomic_DNA"/>
</dbReference>
<evidence type="ECO:0000313" key="1">
    <source>
        <dbReference type="EMBL" id="SNT01078.1"/>
    </source>
</evidence>
<dbReference type="Proteomes" id="UP000198339">
    <property type="component" value="Unassembled WGS sequence"/>
</dbReference>
<evidence type="ECO:0000313" key="2">
    <source>
        <dbReference type="Proteomes" id="UP000198339"/>
    </source>
</evidence>
<proteinExistence type="predicted"/>
<organism evidence="1 2">
    <name type="scientific">Sphingopyxis indica</name>
    <dbReference type="NCBI Taxonomy" id="436663"/>
    <lineage>
        <taxon>Bacteria</taxon>
        <taxon>Pseudomonadati</taxon>
        <taxon>Pseudomonadota</taxon>
        <taxon>Alphaproteobacteria</taxon>
        <taxon>Sphingomonadales</taxon>
        <taxon>Sphingomonadaceae</taxon>
        <taxon>Sphingopyxis</taxon>
    </lineage>
</organism>
<name>A0A239J6H9_9SPHN</name>
<reference evidence="1 2" key="1">
    <citation type="submission" date="2017-06" db="EMBL/GenBank/DDBJ databases">
        <authorList>
            <person name="Kim H.J."/>
            <person name="Triplett B.A."/>
        </authorList>
    </citation>
    <scope>NUCLEOTIDE SEQUENCE [LARGE SCALE GENOMIC DNA]</scope>
    <source>
        <strain evidence="1 2">DS15</strain>
    </source>
</reference>
<sequence>MSAKRQQIVPAGTQFLYDSYHFAPATRVCVTDLAAPEYKVEVRVVAVAGSGAE</sequence>
<keyword evidence="2" id="KW-1185">Reference proteome</keyword>
<dbReference type="AlphaFoldDB" id="A0A239J6H9"/>
<protein>
    <submittedName>
        <fullName evidence="1">Uncharacterized protein</fullName>
    </submittedName>
</protein>
<gene>
    <name evidence="1" type="ORF">SAMN06295955_10989</name>
</gene>